<dbReference type="InterPro" id="IPR000515">
    <property type="entry name" value="MetI-like"/>
</dbReference>
<dbReference type="Proteomes" id="UP000829069">
    <property type="component" value="Chromosome"/>
</dbReference>
<proteinExistence type="inferred from homology"/>
<keyword evidence="10" id="KW-1185">Reference proteome</keyword>
<dbReference type="Gene3D" id="1.10.3720.10">
    <property type="entry name" value="MetI-like"/>
    <property type="match status" value="1"/>
</dbReference>
<name>A0ABY3W924_9MICC</name>
<comment type="similarity">
    <text evidence="7">Belongs to the binding-protein-dependent transport system permease family.</text>
</comment>
<sequence length="187" mass="19934">MATVLGILGGMLIGSSNLLDRALTPFLDFFRAVPPPALVPALGLLLGPTLLSSVTIVVLAIVWPILLNTVTGIRTIPAVRKEMARTLGLTPVERLTKVIFPSLGPNIMTGLRISVSMSLIVTLVTDIIGTGRGLGRLLVDQQQFFESASVWGLLVVIGAFGYLINVLFGLFETAIFSRWPEGARPVG</sequence>
<organism evidence="9 10">
    <name type="scientific">Arthrobacter sulfonylureivorans</name>
    <dbReference type="NCBI Taxonomy" id="2486855"/>
    <lineage>
        <taxon>Bacteria</taxon>
        <taxon>Bacillati</taxon>
        <taxon>Actinomycetota</taxon>
        <taxon>Actinomycetes</taxon>
        <taxon>Micrococcales</taxon>
        <taxon>Micrococcaceae</taxon>
        <taxon>Arthrobacter</taxon>
    </lineage>
</organism>
<evidence type="ECO:0000256" key="3">
    <source>
        <dbReference type="ARBA" id="ARBA00022475"/>
    </source>
</evidence>
<evidence type="ECO:0000256" key="4">
    <source>
        <dbReference type="ARBA" id="ARBA00022692"/>
    </source>
</evidence>
<dbReference type="SUPFAM" id="SSF161098">
    <property type="entry name" value="MetI-like"/>
    <property type="match status" value="1"/>
</dbReference>
<evidence type="ECO:0000256" key="5">
    <source>
        <dbReference type="ARBA" id="ARBA00022989"/>
    </source>
</evidence>
<dbReference type="InterPro" id="IPR035906">
    <property type="entry name" value="MetI-like_sf"/>
</dbReference>
<feature type="transmembrane region" description="Helical" evidence="7">
    <location>
        <begin position="148"/>
        <end position="171"/>
    </location>
</feature>
<dbReference type="RefSeq" id="WP_241913824.1">
    <property type="nucleotide sequence ID" value="NZ_CP093326.1"/>
</dbReference>
<evidence type="ECO:0000256" key="2">
    <source>
        <dbReference type="ARBA" id="ARBA00022448"/>
    </source>
</evidence>
<evidence type="ECO:0000259" key="8">
    <source>
        <dbReference type="PROSITE" id="PS50928"/>
    </source>
</evidence>
<keyword evidence="5 7" id="KW-1133">Transmembrane helix</keyword>
<dbReference type="EMBL" id="CP093326">
    <property type="protein sequence ID" value="UNK45633.1"/>
    <property type="molecule type" value="Genomic_DNA"/>
</dbReference>
<protein>
    <submittedName>
        <fullName evidence="9">ABC transporter permease subunit</fullName>
    </submittedName>
</protein>
<evidence type="ECO:0000313" key="9">
    <source>
        <dbReference type="EMBL" id="UNK45633.1"/>
    </source>
</evidence>
<keyword evidence="3" id="KW-1003">Cell membrane</keyword>
<feature type="transmembrane region" description="Helical" evidence="7">
    <location>
        <begin position="45"/>
        <end position="67"/>
    </location>
</feature>
<keyword evidence="6 7" id="KW-0472">Membrane</keyword>
<dbReference type="Pfam" id="PF00528">
    <property type="entry name" value="BPD_transp_1"/>
    <property type="match status" value="1"/>
</dbReference>
<evidence type="ECO:0000313" key="10">
    <source>
        <dbReference type="Proteomes" id="UP000829069"/>
    </source>
</evidence>
<dbReference type="PROSITE" id="PS50928">
    <property type="entry name" value="ABC_TM1"/>
    <property type="match status" value="1"/>
</dbReference>
<evidence type="ECO:0000256" key="1">
    <source>
        <dbReference type="ARBA" id="ARBA00004651"/>
    </source>
</evidence>
<comment type="subcellular location">
    <subcellularLocation>
        <location evidence="1 7">Cell membrane</location>
        <topology evidence="1 7">Multi-pass membrane protein</topology>
    </subcellularLocation>
</comment>
<dbReference type="PANTHER" id="PTHR30151:SF0">
    <property type="entry name" value="ABC TRANSPORTER PERMEASE PROTEIN MJ0413-RELATED"/>
    <property type="match status" value="1"/>
</dbReference>
<evidence type="ECO:0000256" key="6">
    <source>
        <dbReference type="ARBA" id="ARBA00023136"/>
    </source>
</evidence>
<dbReference type="CDD" id="cd06261">
    <property type="entry name" value="TM_PBP2"/>
    <property type="match status" value="1"/>
</dbReference>
<dbReference type="PANTHER" id="PTHR30151">
    <property type="entry name" value="ALKANE SULFONATE ABC TRANSPORTER-RELATED, MEMBRANE SUBUNIT"/>
    <property type="match status" value="1"/>
</dbReference>
<feature type="transmembrane region" description="Helical" evidence="7">
    <location>
        <begin position="109"/>
        <end position="128"/>
    </location>
</feature>
<evidence type="ECO:0000256" key="7">
    <source>
        <dbReference type="RuleBase" id="RU363032"/>
    </source>
</evidence>
<feature type="domain" description="ABC transmembrane type-1" evidence="8">
    <location>
        <begin position="1"/>
        <end position="172"/>
    </location>
</feature>
<accession>A0ABY3W924</accession>
<gene>
    <name evidence="9" type="ORF">MNQ99_17215</name>
</gene>
<reference evidence="9 10" key="1">
    <citation type="submission" date="2022-03" db="EMBL/GenBank/DDBJ databases">
        <title>Isotopic signatures of nitrous oxide derived from detoxification processes.</title>
        <authorList>
            <person name="Behrendt U."/>
            <person name="Buchen C."/>
            <person name="Well R."/>
            <person name="Ulrich A."/>
            <person name="Rohe L."/>
            <person name="Kolb S."/>
            <person name="Schloter M."/>
            <person name="Horn M.A."/>
            <person name="Augustin J."/>
        </authorList>
    </citation>
    <scope>NUCLEOTIDE SEQUENCE [LARGE SCALE GENOMIC DNA]</scope>
    <source>
        <strain evidence="9 10">S4-C24</strain>
    </source>
</reference>
<keyword evidence="4 7" id="KW-0812">Transmembrane</keyword>
<keyword evidence="2 7" id="KW-0813">Transport</keyword>